<protein>
    <submittedName>
        <fullName evidence="2">Uncharacterized protein</fullName>
    </submittedName>
</protein>
<name>A0A8S3CR13_9BILA</name>
<dbReference type="EMBL" id="CAJOBI010177134">
    <property type="protein sequence ID" value="CAF4911982.1"/>
    <property type="molecule type" value="Genomic_DNA"/>
</dbReference>
<sequence length="245" mass="28663">MLYFLNFFPSTNEIKNDIKTNKQNRYTNSNGALETSVYHKEAAEPYVVPFGSDHPDHVFRNTIETAITKANGYPPRHIDRRLTKLFSKYLSKHFILPMLYNSGDFGYLWHQLLSTSTHAEYDKTTDNLIIYNQTRDKNMQNQVMKPVDNNELTTRKRLTIHQRHEKRLGNNHRHIHESWSHTFHQTEIMNIVLIIGTYLNHNLKQELMAKMIKRIPGTRSDQQSKTQPATGKQTQSSSRANQPLT</sequence>
<evidence type="ECO:0000313" key="2">
    <source>
        <dbReference type="EMBL" id="CAF4911982.1"/>
    </source>
</evidence>
<organism evidence="2 3">
    <name type="scientific">Rotaria magnacalcarata</name>
    <dbReference type="NCBI Taxonomy" id="392030"/>
    <lineage>
        <taxon>Eukaryota</taxon>
        <taxon>Metazoa</taxon>
        <taxon>Spiralia</taxon>
        <taxon>Gnathifera</taxon>
        <taxon>Rotifera</taxon>
        <taxon>Eurotatoria</taxon>
        <taxon>Bdelloidea</taxon>
        <taxon>Philodinida</taxon>
        <taxon>Philodinidae</taxon>
        <taxon>Rotaria</taxon>
    </lineage>
</organism>
<comment type="caution">
    <text evidence="2">The sequence shown here is derived from an EMBL/GenBank/DDBJ whole genome shotgun (WGS) entry which is preliminary data.</text>
</comment>
<proteinExistence type="predicted"/>
<feature type="compositionally biased region" description="Polar residues" evidence="1">
    <location>
        <begin position="219"/>
        <end position="245"/>
    </location>
</feature>
<dbReference type="AlphaFoldDB" id="A0A8S3CR13"/>
<accession>A0A8S3CR13</accession>
<gene>
    <name evidence="2" type="ORF">SMN809_LOCUS52271</name>
</gene>
<evidence type="ECO:0000313" key="3">
    <source>
        <dbReference type="Proteomes" id="UP000676336"/>
    </source>
</evidence>
<dbReference type="Proteomes" id="UP000676336">
    <property type="component" value="Unassembled WGS sequence"/>
</dbReference>
<feature type="region of interest" description="Disordered" evidence="1">
    <location>
        <begin position="217"/>
        <end position="245"/>
    </location>
</feature>
<reference evidence="2" key="1">
    <citation type="submission" date="2021-02" db="EMBL/GenBank/DDBJ databases">
        <authorList>
            <person name="Nowell W R."/>
        </authorList>
    </citation>
    <scope>NUCLEOTIDE SEQUENCE</scope>
</reference>
<evidence type="ECO:0000256" key="1">
    <source>
        <dbReference type="SAM" id="MobiDB-lite"/>
    </source>
</evidence>